<dbReference type="STRING" id="1217705.F900_00249"/>
<reference evidence="2 3" key="1">
    <citation type="submission" date="2013-02" db="EMBL/GenBank/DDBJ databases">
        <title>The Genome Sequence of Acinetobacter sp. ANC 3862.</title>
        <authorList>
            <consortium name="The Broad Institute Genome Sequencing Platform"/>
            <consortium name="The Broad Institute Genome Sequencing Center for Infectious Disease"/>
            <person name="Cerqueira G."/>
            <person name="Feldgarden M."/>
            <person name="Courvalin P."/>
            <person name="Perichon B."/>
            <person name="Grillot-Courvalin C."/>
            <person name="Clermont D."/>
            <person name="Rocha E."/>
            <person name="Yoon E.-J."/>
            <person name="Nemec A."/>
            <person name="Walker B."/>
            <person name="Young S.K."/>
            <person name="Zeng Q."/>
            <person name="Gargeya S."/>
            <person name="Fitzgerald M."/>
            <person name="Haas B."/>
            <person name="Abouelleil A."/>
            <person name="Alvarado L."/>
            <person name="Arachchi H.M."/>
            <person name="Berlin A.M."/>
            <person name="Chapman S.B."/>
            <person name="Dewar J."/>
            <person name="Goldberg J."/>
            <person name="Griggs A."/>
            <person name="Gujja S."/>
            <person name="Hansen M."/>
            <person name="Howarth C."/>
            <person name="Imamovic A."/>
            <person name="Larimer J."/>
            <person name="McCowan C."/>
            <person name="Murphy C."/>
            <person name="Neiman D."/>
            <person name="Pearson M."/>
            <person name="Priest M."/>
            <person name="Roberts A."/>
            <person name="Saif S."/>
            <person name="Shea T."/>
            <person name="Sisk P."/>
            <person name="Sykes S."/>
            <person name="Wortman J."/>
            <person name="Nusbaum C."/>
            <person name="Birren B."/>
        </authorList>
    </citation>
    <scope>NUCLEOTIDE SEQUENCE [LARGE SCALE GENOMIC DNA]</scope>
    <source>
        <strain evidence="2 3">ANC 3862</strain>
    </source>
</reference>
<dbReference type="Proteomes" id="UP000013248">
    <property type="component" value="Unassembled WGS sequence"/>
</dbReference>
<dbReference type="InterPro" id="IPR055259">
    <property type="entry name" value="YkvP/CgeB_Glyco_trans-like"/>
</dbReference>
<dbReference type="AlphaFoldDB" id="N9NQQ2"/>
<dbReference type="PATRIC" id="fig|1217705.3.peg.234"/>
<dbReference type="EMBL" id="APRP01000004">
    <property type="protein sequence ID" value="ENX04265.1"/>
    <property type="molecule type" value="Genomic_DNA"/>
</dbReference>
<name>N9NQQ2_9GAMM</name>
<dbReference type="eggNOG" id="COG3306">
    <property type="taxonomic scope" value="Bacteria"/>
</dbReference>
<evidence type="ECO:0000313" key="3">
    <source>
        <dbReference type="Proteomes" id="UP000013248"/>
    </source>
</evidence>
<gene>
    <name evidence="2" type="ORF">F900_00249</name>
</gene>
<dbReference type="Pfam" id="PF13524">
    <property type="entry name" value="Glyco_trans_1_2"/>
    <property type="match status" value="1"/>
</dbReference>
<evidence type="ECO:0000313" key="2">
    <source>
        <dbReference type="EMBL" id="ENX04265.1"/>
    </source>
</evidence>
<protein>
    <recommendedName>
        <fullName evidence="1">Spore protein YkvP/CgeB glycosyl transferase-like domain-containing protein</fullName>
    </recommendedName>
</protein>
<proteinExistence type="predicted"/>
<sequence>MGSIGKAWQLFRRSFIQNGWESTKSIWYNYSSEYLFEKWSNKKLEERKIIITTMPHTKFVAKLISNILSQYKINHSIEIMLETQKFSDDLYIVICPQAYKKLPNLFIAFQMEQTISKRWFNSANIKKLEKSLLILDYSIENIKNLSKKFSISKLYYQPIGCSPLKEKKQHKPLEYKYDIIFYGDTNNPRRKLYIEEISKKYDIKIINNLFGEEIWKELSQARIVLNIHYYENALLETTRLYECLSNHTLIISEKSSDIEQHPDLQKLVDFCEVGNINQMLEKIDYWLTNEIAFKQRKKQIELFSMNQKNDSFFFLTRFLLAIDLIDFETCYQNTKDIWLPTYNFWCLGLPESVERTDEFLSEKVKYPHIFKFPGLRHRISWVGCGLSYKYITRYALDHNYSYLTVCEDDVLFPENFEYQYQNITDYLNNSNTSWDIFSGHLTDLHPDAEAKIIHHIDQYQIIKTEYCTGMVFNIYNSKILKSISEWEYTNIDLKNNAIDRYIDRLDHLEVITTLPFFVKHKEHIKTTLWEKSNYNEMISNSEKNLKALLQVNK</sequence>
<dbReference type="HOGENOM" id="CLU_016340_0_0_6"/>
<feature type="domain" description="Spore protein YkvP/CgeB glycosyl transferase-like" evidence="1">
    <location>
        <begin position="200"/>
        <end position="290"/>
    </location>
</feature>
<organism evidence="2 3">
    <name type="scientific">Acinetobacter modestus</name>
    <dbReference type="NCBI Taxonomy" id="1776740"/>
    <lineage>
        <taxon>Bacteria</taxon>
        <taxon>Pseudomonadati</taxon>
        <taxon>Pseudomonadota</taxon>
        <taxon>Gammaproteobacteria</taxon>
        <taxon>Moraxellales</taxon>
        <taxon>Moraxellaceae</taxon>
        <taxon>Acinetobacter</taxon>
    </lineage>
</organism>
<accession>N9NQQ2</accession>
<comment type="caution">
    <text evidence="2">The sequence shown here is derived from an EMBL/GenBank/DDBJ whole genome shotgun (WGS) entry which is preliminary data.</text>
</comment>
<evidence type="ECO:0000259" key="1">
    <source>
        <dbReference type="Pfam" id="PF13524"/>
    </source>
</evidence>